<organism evidence="1 2">
    <name type="scientific">Sporanaerobium hydrogeniformans</name>
    <dbReference type="NCBI Taxonomy" id="3072179"/>
    <lineage>
        <taxon>Bacteria</taxon>
        <taxon>Bacillati</taxon>
        <taxon>Bacillota</taxon>
        <taxon>Clostridia</taxon>
        <taxon>Lachnospirales</taxon>
        <taxon>Lachnospiraceae</taxon>
        <taxon>Sporanaerobium</taxon>
    </lineage>
</organism>
<protein>
    <submittedName>
        <fullName evidence="1">FAD-dependent oxidoreductase</fullName>
    </submittedName>
</protein>
<sequence length="412" mass="45115">MNYLIIGNSSAAIGAVEGIRQVDSTNPITIISDEPHHTYGRPLISYWLEGKLSDEKMFYRPQNFYEKNNCKLLLGTKVTAIDIEAQVVQLQDTSFIEYDKLLIATGSRPLMPPVPGLEQVKNKFSFMTYDDAKAIKAILKPDSKVLIIGAGLIGLKAAEGITKTTSDITVVDLADRILPSILDSEAAQIIQKHMEQKDIRFILNNRVDSFSSDTATLSSGETLDFDLVIVAVGVRPNVELAKEAGLAVNRGILLDESCKTSDANIYAAGDCTESMDITTGEQKILALLPNAYMQGEVAGICMAGGQKTYTHAIPMNAIGFFGLHMITAGTYDGEAVVTHSNESFKKLVFKDNVLKGYMMIGDVKRAGIYTSLIKEQVSVSKLDLELLHSKPQMMLFDKARRLEKLGGVHNEN</sequence>
<dbReference type="Proteomes" id="UP000224460">
    <property type="component" value="Unassembled WGS sequence"/>
</dbReference>
<evidence type="ECO:0000313" key="2">
    <source>
        <dbReference type="Proteomes" id="UP000224460"/>
    </source>
</evidence>
<gene>
    <name evidence="1" type="ORF">CS063_09800</name>
</gene>
<reference evidence="1" key="1">
    <citation type="submission" date="2017-10" db="EMBL/GenBank/DDBJ databases">
        <title>Genome sequence of cellulolytic Lachnospiraceae bacterium XHS1971 isolated from hotspring sediment.</title>
        <authorList>
            <person name="Vasudevan G."/>
            <person name="Joshi A.J."/>
            <person name="Hivarkar S."/>
            <person name="Lanjekar V.B."/>
            <person name="Dhakephalkar P.K."/>
            <person name="Dagar S."/>
        </authorList>
    </citation>
    <scope>NUCLEOTIDE SEQUENCE</scope>
    <source>
        <strain evidence="1">XHS1971</strain>
    </source>
</reference>
<keyword evidence="2" id="KW-1185">Reference proteome</keyword>
<comment type="caution">
    <text evidence="1">The sequence shown here is derived from an EMBL/GenBank/DDBJ whole genome shotgun (WGS) entry which is preliminary data.</text>
</comment>
<dbReference type="EMBL" id="PEDL01000009">
    <property type="protein sequence ID" value="PHV70586.1"/>
    <property type="molecule type" value="Genomic_DNA"/>
</dbReference>
<evidence type="ECO:0000313" key="1">
    <source>
        <dbReference type="EMBL" id="PHV70586.1"/>
    </source>
</evidence>
<accession>A0AC61DCU4</accession>
<proteinExistence type="predicted"/>
<name>A0AC61DCU4_9FIRM</name>